<comment type="caution">
    <text evidence="2">The sequence shown here is derived from an EMBL/GenBank/DDBJ whole genome shotgun (WGS) entry which is preliminary data.</text>
</comment>
<dbReference type="RefSeq" id="WP_073595271.1">
    <property type="nucleotide sequence ID" value="NZ_MRCE01000021.1"/>
</dbReference>
<dbReference type="AlphaFoldDB" id="A0A1U7IF14"/>
<evidence type="ECO:0000259" key="1">
    <source>
        <dbReference type="Pfam" id="PF18480"/>
    </source>
</evidence>
<reference evidence="2 3" key="1">
    <citation type="submission" date="2016-11" db="EMBL/GenBank/DDBJ databases">
        <title>Draft Genome Sequences of Nine Cyanobacterial Strains from Diverse Habitats.</title>
        <authorList>
            <person name="Zhu T."/>
            <person name="Hou S."/>
            <person name="Lu X."/>
            <person name="Hess W.R."/>
        </authorList>
    </citation>
    <scope>NUCLEOTIDE SEQUENCE [LARGE SCALE GENOMIC DNA]</scope>
    <source>
        <strain evidence="2 3">IAM M-71</strain>
    </source>
</reference>
<dbReference type="EMBL" id="MRCE01000021">
    <property type="protein sequence ID" value="OKH35540.1"/>
    <property type="molecule type" value="Genomic_DNA"/>
</dbReference>
<organism evidence="2 3">
    <name type="scientific">[Phormidium ambiguum] IAM M-71</name>
    <dbReference type="NCBI Taxonomy" id="454136"/>
    <lineage>
        <taxon>Bacteria</taxon>
        <taxon>Bacillati</taxon>
        <taxon>Cyanobacteriota</taxon>
        <taxon>Cyanophyceae</taxon>
        <taxon>Oscillatoriophycideae</taxon>
        <taxon>Aerosakkonematales</taxon>
        <taxon>Aerosakkonemataceae</taxon>
        <taxon>Floridanema</taxon>
    </lineage>
</organism>
<dbReference type="OrthoDB" id="3216372at2"/>
<gene>
    <name evidence="2" type="ORF">NIES2119_19995</name>
</gene>
<feature type="domain" description="DUF5615" evidence="1">
    <location>
        <begin position="3"/>
        <end position="110"/>
    </location>
</feature>
<dbReference type="Pfam" id="PF18480">
    <property type="entry name" value="DUF5615"/>
    <property type="match status" value="1"/>
</dbReference>
<evidence type="ECO:0000313" key="3">
    <source>
        <dbReference type="Proteomes" id="UP000185860"/>
    </source>
</evidence>
<sequence>MARFYADEQFPKRVVELLRDLGHDVLTVQEAGKANLKIPDEEVLAFAVSEERAVLTLNREDFFRLHRFQPEHFGIIACTDDHDRERMATRINEAISREEDLRGKLIRVVRPSR</sequence>
<name>A0A1U7IF14_9CYAN</name>
<protein>
    <recommendedName>
        <fullName evidence="1">DUF5615 domain-containing protein</fullName>
    </recommendedName>
</protein>
<proteinExistence type="predicted"/>
<evidence type="ECO:0000313" key="2">
    <source>
        <dbReference type="EMBL" id="OKH35540.1"/>
    </source>
</evidence>
<dbReference type="Proteomes" id="UP000185860">
    <property type="component" value="Unassembled WGS sequence"/>
</dbReference>
<dbReference type="InterPro" id="IPR041049">
    <property type="entry name" value="DUF5615"/>
</dbReference>
<accession>A0A1U7IF14</accession>
<dbReference type="STRING" id="454136.NIES2119_19995"/>